<dbReference type="EMBL" id="VDFR01000054">
    <property type="protein sequence ID" value="TNC46568.1"/>
    <property type="molecule type" value="Genomic_DNA"/>
</dbReference>
<feature type="domain" description="Mycothiol-dependent maleylpyruvate isomerase metal-binding" evidence="1">
    <location>
        <begin position="26"/>
        <end position="162"/>
    </location>
</feature>
<accession>A0A5C4MM07</accession>
<dbReference type="Gene3D" id="1.20.120.450">
    <property type="entry name" value="dinb family like domain"/>
    <property type="match status" value="1"/>
</dbReference>
<dbReference type="GO" id="GO:0046872">
    <property type="term" value="F:metal ion binding"/>
    <property type="evidence" value="ECO:0007669"/>
    <property type="project" value="InterPro"/>
</dbReference>
<dbReference type="InterPro" id="IPR024344">
    <property type="entry name" value="MDMPI_metal-binding"/>
</dbReference>
<sequence>MSTDTPPATTPDPSRSAVLESVLADLEAESDQLDAIVAGLDDDGWTTATPAPGWDVAHQVAHLHWTDIASLAAIEGGEAFAALMKGAIENPTGYVDAEADRLAALAPQDLLSAWRDGRRQLAAALRAVPDGEKIAWFGPPMSPASMATARLMETWAHSRDVAEAFGIELPRSARAKHVANLGFRTRGFAYLVRGREVPSVPVRVELVGTDGETWAWGPEDAENRVTGDGYDFALLATRRRTRDDVDVVAHGAAAEEWLDIVQAFAGLPGPDPQPLAARQGGEGAA</sequence>
<name>A0A5C4MM07_9ACTN</name>
<evidence type="ECO:0000313" key="4">
    <source>
        <dbReference type="Proteomes" id="UP000306740"/>
    </source>
</evidence>
<organism evidence="2 4">
    <name type="scientific">Mumia zhuanghuii</name>
    <dbReference type="NCBI Taxonomy" id="2585211"/>
    <lineage>
        <taxon>Bacteria</taxon>
        <taxon>Bacillati</taxon>
        <taxon>Actinomycetota</taxon>
        <taxon>Actinomycetes</taxon>
        <taxon>Propionibacteriales</taxon>
        <taxon>Nocardioidaceae</taxon>
        <taxon>Mumia</taxon>
    </lineage>
</organism>
<evidence type="ECO:0000313" key="3">
    <source>
        <dbReference type="EMBL" id="TNC46650.1"/>
    </source>
</evidence>
<dbReference type="InterPro" id="IPR017518">
    <property type="entry name" value="CHP03084"/>
</dbReference>
<comment type="caution">
    <text evidence="2">The sequence shown here is derived from an EMBL/GenBank/DDBJ whole genome shotgun (WGS) entry which is preliminary data.</text>
</comment>
<dbReference type="NCBIfam" id="TIGR03083">
    <property type="entry name" value="maleylpyruvate isomerase family mycothiol-dependent enzyme"/>
    <property type="match status" value="1"/>
</dbReference>
<dbReference type="OrthoDB" id="113180at2"/>
<dbReference type="NCBIfam" id="TIGR03084">
    <property type="entry name" value="TIGR03084 family metal-binding protein"/>
    <property type="match status" value="1"/>
</dbReference>
<gene>
    <name evidence="3" type="ORF">FHE65_11975</name>
    <name evidence="2" type="ORF">FHE65_12200</name>
</gene>
<dbReference type="InterPro" id="IPR034660">
    <property type="entry name" value="DinB/YfiT-like"/>
</dbReference>
<dbReference type="InterPro" id="IPR017517">
    <property type="entry name" value="Maleyloyr_isom"/>
</dbReference>
<dbReference type="EMBL" id="VDFR01000053">
    <property type="protein sequence ID" value="TNC46650.1"/>
    <property type="molecule type" value="Genomic_DNA"/>
</dbReference>
<reference evidence="2 4" key="1">
    <citation type="submission" date="2019-05" db="EMBL/GenBank/DDBJ databases">
        <title>Mumia sp. nov., isolated from the intestinal contents of plateau pika (Ochotona curzoniae) in the Qinghai-Tibet plateau of China.</title>
        <authorList>
            <person name="Tian Z."/>
        </authorList>
    </citation>
    <scope>NUCLEOTIDE SEQUENCE [LARGE SCALE GENOMIC DNA]</scope>
    <source>
        <strain evidence="4">527</strain>
        <strain evidence="2">Z527</strain>
    </source>
</reference>
<dbReference type="Proteomes" id="UP000306740">
    <property type="component" value="Unassembled WGS sequence"/>
</dbReference>
<evidence type="ECO:0000259" key="1">
    <source>
        <dbReference type="Pfam" id="PF11716"/>
    </source>
</evidence>
<dbReference type="Pfam" id="PF11716">
    <property type="entry name" value="MDMPI_N"/>
    <property type="match status" value="1"/>
</dbReference>
<proteinExistence type="predicted"/>
<protein>
    <submittedName>
        <fullName evidence="2">TIGR03084 family protein</fullName>
    </submittedName>
</protein>
<dbReference type="RefSeq" id="WP_139086726.1">
    <property type="nucleotide sequence ID" value="NZ_VDFR01000053.1"/>
</dbReference>
<dbReference type="AlphaFoldDB" id="A0A5C4MM07"/>
<evidence type="ECO:0000313" key="2">
    <source>
        <dbReference type="EMBL" id="TNC46568.1"/>
    </source>
</evidence>
<dbReference type="SUPFAM" id="SSF109854">
    <property type="entry name" value="DinB/YfiT-like putative metalloenzymes"/>
    <property type="match status" value="1"/>
</dbReference>